<organism evidence="10 11">
    <name type="scientific">Spirosoma liriopis</name>
    <dbReference type="NCBI Taxonomy" id="2937440"/>
    <lineage>
        <taxon>Bacteria</taxon>
        <taxon>Pseudomonadati</taxon>
        <taxon>Bacteroidota</taxon>
        <taxon>Cytophagia</taxon>
        <taxon>Cytophagales</taxon>
        <taxon>Cytophagaceae</taxon>
        <taxon>Spirosoma</taxon>
    </lineage>
</organism>
<dbReference type="EC" id="3.1.-.-" evidence="9"/>
<evidence type="ECO:0000256" key="9">
    <source>
        <dbReference type="HAMAP-Rule" id="MF_01470"/>
    </source>
</evidence>
<comment type="function">
    <text evidence="9">CRISPR (clustered regularly interspaced short palindromic repeat), is an adaptive immune system that provides protection against mobile genetic elements (viruses, transposable elements and conjugative plasmids). CRISPR clusters contain spacers, sequences complementary to antecedent mobile elements, and target invading nucleic acids. CRISPR clusters are transcribed and processed into CRISPR RNA (crRNA). Acts as a dsDNA endonuclease. Involved in the integration of spacer DNA into the CRISPR cassette.</text>
</comment>
<keyword evidence="4 9" id="KW-0378">Hydrolase</keyword>
<keyword evidence="6 9" id="KW-0051">Antiviral defense</keyword>
<dbReference type="PANTHER" id="PTHR43219">
    <property type="entry name" value="CRISPR-ASSOCIATED ENDONUCLEASE CAS1"/>
    <property type="match status" value="1"/>
</dbReference>
<keyword evidence="7 9" id="KW-0238">DNA-binding</keyword>
<dbReference type="InterPro" id="IPR042206">
    <property type="entry name" value="CRISPR-assoc_Cas1_C"/>
</dbReference>
<evidence type="ECO:0000313" key="11">
    <source>
        <dbReference type="Proteomes" id="UP001202180"/>
    </source>
</evidence>
<keyword evidence="1 9" id="KW-0540">Nuclease</keyword>
<evidence type="ECO:0000256" key="6">
    <source>
        <dbReference type="ARBA" id="ARBA00023118"/>
    </source>
</evidence>
<proteinExistence type="inferred from homology"/>
<evidence type="ECO:0000256" key="1">
    <source>
        <dbReference type="ARBA" id="ARBA00022722"/>
    </source>
</evidence>
<dbReference type="NCBIfam" id="TIGR00287">
    <property type="entry name" value="cas1"/>
    <property type="match status" value="1"/>
</dbReference>
<feature type="binding site" evidence="9">
    <location>
        <position position="235"/>
    </location>
    <ligand>
        <name>Mn(2+)</name>
        <dbReference type="ChEBI" id="CHEBI:29035"/>
    </ligand>
</feature>
<dbReference type="InterPro" id="IPR002729">
    <property type="entry name" value="CRISPR-assoc_Cas1"/>
</dbReference>
<dbReference type="RefSeq" id="WP_248479068.1">
    <property type="nucleotide sequence ID" value="NZ_JALPRF010000003.1"/>
</dbReference>
<dbReference type="Proteomes" id="UP001202180">
    <property type="component" value="Unassembled WGS sequence"/>
</dbReference>
<reference evidence="10 11" key="1">
    <citation type="submission" date="2022-04" db="EMBL/GenBank/DDBJ databases">
        <title>Spirosoma sp. strain RP8 genome sequencing and assembly.</title>
        <authorList>
            <person name="Jung Y."/>
        </authorList>
    </citation>
    <scope>NUCLEOTIDE SEQUENCE [LARGE SCALE GENOMIC DNA]</scope>
    <source>
        <strain evidence="10 11">RP8</strain>
    </source>
</reference>
<evidence type="ECO:0000256" key="3">
    <source>
        <dbReference type="ARBA" id="ARBA00022759"/>
    </source>
</evidence>
<comment type="caution">
    <text evidence="10">The sequence shown here is derived from an EMBL/GenBank/DDBJ whole genome shotgun (WGS) entry which is preliminary data.</text>
</comment>
<keyword evidence="3 9" id="KW-0255">Endonuclease</keyword>
<dbReference type="CDD" id="cd09722">
    <property type="entry name" value="Cas1_I-B"/>
    <property type="match status" value="1"/>
</dbReference>
<dbReference type="Gene3D" id="1.20.120.920">
    <property type="entry name" value="CRISPR-associated endonuclease Cas1, C-terminal domain"/>
    <property type="match status" value="1"/>
</dbReference>
<feature type="binding site" evidence="9">
    <location>
        <position position="170"/>
    </location>
    <ligand>
        <name>Mn(2+)</name>
        <dbReference type="ChEBI" id="CHEBI:29035"/>
    </ligand>
</feature>
<keyword evidence="8 9" id="KW-0464">Manganese</keyword>
<keyword evidence="11" id="KW-1185">Reference proteome</keyword>
<protein>
    <recommendedName>
        <fullName evidence="9">CRISPR-associated endonuclease Cas1</fullName>
        <ecNumber evidence="9">3.1.-.-</ecNumber>
    </recommendedName>
</protein>
<dbReference type="Gene3D" id="3.100.10.20">
    <property type="entry name" value="CRISPR-associated endonuclease Cas1, N-terminal domain"/>
    <property type="match status" value="1"/>
</dbReference>
<dbReference type="InterPro" id="IPR042211">
    <property type="entry name" value="CRISPR-assoc_Cas1_N"/>
</dbReference>
<dbReference type="InterPro" id="IPR019858">
    <property type="entry name" value="CRISPR-assoc_Cas1_HMARI/TNEAP"/>
</dbReference>
<sequence>MKQPKYLFNAGRMSRKDNTLKFTPVDEDGNEGQPRYLPIEQVGDLYVFGSLDANSALYNFLGQEGIAVHFFNYYEHYTGSFMPREYLLAGKMQVDQTKHYMAPKKRIEIARRFVEGAANNILRVLKYYDNRTRSTPGCADSTLSEDILTVERLLASVPTATDVPMLMGIEGNIRQTYYDTFDAIVGATFCLDGRSKRPPRNELNALISFGNMLCYTACLSTIYHTQLNPTISFLHEPGARRYSLALDIAEVFKPILVDRLIFRMINKRQLQPSDFQVEIGGCVMKEAARKRFVQGFDEQLKETIKHRVLGRSVSYRHLIKLECYKLQKHLLGVEEYRPFKAWW</sequence>
<evidence type="ECO:0000256" key="4">
    <source>
        <dbReference type="ARBA" id="ARBA00022801"/>
    </source>
</evidence>
<dbReference type="EMBL" id="JALPRF010000003">
    <property type="protein sequence ID" value="MCK8494562.1"/>
    <property type="molecule type" value="Genomic_DNA"/>
</dbReference>
<keyword evidence="5 9" id="KW-0460">Magnesium</keyword>
<name>A0ABT0HR14_9BACT</name>
<evidence type="ECO:0000256" key="7">
    <source>
        <dbReference type="ARBA" id="ARBA00023125"/>
    </source>
</evidence>
<gene>
    <name evidence="10" type="primary">cas1b</name>
    <name evidence="9" type="synonym">cas1</name>
    <name evidence="10" type="ORF">M0L20_22025</name>
</gene>
<evidence type="ECO:0000256" key="5">
    <source>
        <dbReference type="ARBA" id="ARBA00022842"/>
    </source>
</evidence>
<feature type="binding site" evidence="9">
    <location>
        <position position="250"/>
    </location>
    <ligand>
        <name>Mn(2+)</name>
        <dbReference type="ChEBI" id="CHEBI:29035"/>
    </ligand>
</feature>
<comment type="similarity">
    <text evidence="9">Belongs to the CRISPR-associated endonuclease Cas1 family.</text>
</comment>
<evidence type="ECO:0000256" key="8">
    <source>
        <dbReference type="ARBA" id="ARBA00023211"/>
    </source>
</evidence>
<dbReference type="Pfam" id="PF01867">
    <property type="entry name" value="Cas_Cas1"/>
    <property type="match status" value="1"/>
</dbReference>
<dbReference type="GO" id="GO:0004519">
    <property type="term" value="F:endonuclease activity"/>
    <property type="evidence" value="ECO:0007669"/>
    <property type="project" value="UniProtKB-KW"/>
</dbReference>
<keyword evidence="2 9" id="KW-0479">Metal-binding</keyword>
<evidence type="ECO:0000256" key="2">
    <source>
        <dbReference type="ARBA" id="ARBA00022723"/>
    </source>
</evidence>
<comment type="subunit">
    <text evidence="9">Homodimer, forms a heterotetramer with a Cas2 homodimer.</text>
</comment>
<evidence type="ECO:0000313" key="10">
    <source>
        <dbReference type="EMBL" id="MCK8494562.1"/>
    </source>
</evidence>
<comment type="cofactor">
    <cofactor evidence="9">
        <name>Mg(2+)</name>
        <dbReference type="ChEBI" id="CHEBI:18420"/>
    </cofactor>
    <cofactor evidence="9">
        <name>Mn(2+)</name>
        <dbReference type="ChEBI" id="CHEBI:29035"/>
    </cofactor>
</comment>
<dbReference type="HAMAP" id="MF_01470">
    <property type="entry name" value="Cas1"/>
    <property type="match status" value="1"/>
</dbReference>
<accession>A0ABT0HR14</accession>
<dbReference type="NCBIfam" id="TIGR03641">
    <property type="entry name" value="cas1_HMARI"/>
    <property type="match status" value="1"/>
</dbReference>
<dbReference type="PANTHER" id="PTHR43219:SF1">
    <property type="entry name" value="CRISPR-ASSOCIATED ENDONUCLEASE CAS1"/>
    <property type="match status" value="1"/>
</dbReference>